<keyword evidence="6" id="KW-1185">Reference proteome</keyword>
<name>A0A1E2VBE2_9GAMM</name>
<dbReference type="Pfam" id="PF03938">
    <property type="entry name" value="OmpH"/>
    <property type="match status" value="1"/>
</dbReference>
<evidence type="ECO:0000256" key="4">
    <source>
        <dbReference type="SAM" id="SignalP"/>
    </source>
</evidence>
<dbReference type="PANTHER" id="PTHR35089:SF1">
    <property type="entry name" value="CHAPERONE PROTEIN SKP"/>
    <property type="match status" value="1"/>
</dbReference>
<gene>
    <name evidence="5" type="ORF">BFW38_12590</name>
</gene>
<dbReference type="SUPFAM" id="SSF111384">
    <property type="entry name" value="OmpH-like"/>
    <property type="match status" value="1"/>
</dbReference>
<evidence type="ECO:0000256" key="1">
    <source>
        <dbReference type="ARBA" id="ARBA00009091"/>
    </source>
</evidence>
<dbReference type="InterPro" id="IPR005632">
    <property type="entry name" value="Chaperone_Skp"/>
</dbReference>
<dbReference type="PANTHER" id="PTHR35089">
    <property type="entry name" value="CHAPERONE PROTEIN SKP"/>
    <property type="match status" value="1"/>
</dbReference>
<proteinExistence type="inferred from homology"/>
<dbReference type="SMART" id="SM00935">
    <property type="entry name" value="OmpH"/>
    <property type="match status" value="1"/>
</dbReference>
<organism evidence="5 6">
    <name type="scientific">Terasakiispira papahanaumokuakeensis</name>
    <dbReference type="NCBI Taxonomy" id="197479"/>
    <lineage>
        <taxon>Bacteria</taxon>
        <taxon>Pseudomonadati</taxon>
        <taxon>Pseudomonadota</taxon>
        <taxon>Gammaproteobacteria</taxon>
        <taxon>Oceanospirillales</taxon>
        <taxon>Terasakiispira</taxon>
    </lineage>
</organism>
<feature type="coiled-coil region" evidence="3">
    <location>
        <begin position="83"/>
        <end position="117"/>
    </location>
</feature>
<feature type="chain" id="PRO_5009119687" description="Molecular chaperone Skp" evidence="4">
    <location>
        <begin position="28"/>
        <end position="173"/>
    </location>
</feature>
<evidence type="ECO:0000256" key="2">
    <source>
        <dbReference type="ARBA" id="ARBA00022729"/>
    </source>
</evidence>
<keyword evidence="3" id="KW-0175">Coiled coil</keyword>
<reference evidence="5 6" key="1">
    <citation type="submission" date="2016-08" db="EMBL/GenBank/DDBJ databases">
        <authorList>
            <person name="Seilhamer J.J."/>
        </authorList>
    </citation>
    <scope>NUCLEOTIDE SEQUENCE [LARGE SCALE GENOMIC DNA]</scope>
    <source>
        <strain evidence="5 6">PH27A</strain>
    </source>
</reference>
<dbReference type="EMBL" id="MDTQ01000001">
    <property type="protein sequence ID" value="ODC04243.1"/>
    <property type="molecule type" value="Genomic_DNA"/>
</dbReference>
<dbReference type="InterPro" id="IPR024930">
    <property type="entry name" value="Skp_dom_sf"/>
</dbReference>
<dbReference type="AlphaFoldDB" id="A0A1E2VBE2"/>
<sequence length="173" mass="19850">MQPTQISRIKVGIVALMLTLLAPLAVADTKIAVFDWQAALMGAEQVKKEFKDIDDSLADDEARVRQLAEEGRSKQERLKQDGAIMSEDDKRNLQQEIRDQSQEYQFLVNKLQKSRQERRQRIVEQYRPQLEAAVQAVLKSEDIDLLLDRQAVTFAKPDLDITQQVADQLNKTE</sequence>
<evidence type="ECO:0000313" key="6">
    <source>
        <dbReference type="Proteomes" id="UP000094291"/>
    </source>
</evidence>
<dbReference type="OrthoDB" id="6194798at2"/>
<evidence type="ECO:0008006" key="7">
    <source>
        <dbReference type="Google" id="ProtNLM"/>
    </source>
</evidence>
<dbReference type="Gene3D" id="3.30.910.20">
    <property type="entry name" value="Skp domain"/>
    <property type="match status" value="1"/>
</dbReference>
<dbReference type="RefSeq" id="WP_068999209.1">
    <property type="nucleotide sequence ID" value="NZ_MDTQ01000001.1"/>
</dbReference>
<protein>
    <recommendedName>
        <fullName evidence="7">Molecular chaperone Skp</fullName>
    </recommendedName>
</protein>
<keyword evidence="2 4" id="KW-0732">Signal</keyword>
<dbReference type="GO" id="GO:0005829">
    <property type="term" value="C:cytosol"/>
    <property type="evidence" value="ECO:0007669"/>
    <property type="project" value="TreeGrafter"/>
</dbReference>
<accession>A0A1E2VBE2</accession>
<dbReference type="Proteomes" id="UP000094291">
    <property type="component" value="Unassembled WGS sequence"/>
</dbReference>
<dbReference type="STRING" id="197479.BFW38_12590"/>
<evidence type="ECO:0000256" key="3">
    <source>
        <dbReference type="SAM" id="Coils"/>
    </source>
</evidence>
<evidence type="ECO:0000313" key="5">
    <source>
        <dbReference type="EMBL" id="ODC04243.1"/>
    </source>
</evidence>
<comment type="caution">
    <text evidence="5">The sequence shown here is derived from an EMBL/GenBank/DDBJ whole genome shotgun (WGS) entry which is preliminary data.</text>
</comment>
<comment type="similarity">
    <text evidence="1">Belongs to the Skp family.</text>
</comment>
<dbReference type="GO" id="GO:0051082">
    <property type="term" value="F:unfolded protein binding"/>
    <property type="evidence" value="ECO:0007669"/>
    <property type="project" value="InterPro"/>
</dbReference>
<feature type="signal peptide" evidence="4">
    <location>
        <begin position="1"/>
        <end position="27"/>
    </location>
</feature>
<dbReference type="GO" id="GO:0050821">
    <property type="term" value="P:protein stabilization"/>
    <property type="evidence" value="ECO:0007669"/>
    <property type="project" value="TreeGrafter"/>
</dbReference>